<feature type="compositionally biased region" description="Basic and acidic residues" evidence="8">
    <location>
        <begin position="582"/>
        <end position="592"/>
    </location>
</feature>
<evidence type="ECO:0000259" key="11">
    <source>
        <dbReference type="PROSITE" id="PS50850"/>
    </source>
</evidence>
<dbReference type="Proteomes" id="UP000722485">
    <property type="component" value="Unassembled WGS sequence"/>
</dbReference>
<evidence type="ECO:0000256" key="9">
    <source>
        <dbReference type="SAM" id="Phobius"/>
    </source>
</evidence>
<keyword evidence="13" id="KW-1185">Reference proteome</keyword>
<dbReference type="Pfam" id="PF07690">
    <property type="entry name" value="MFS_1"/>
    <property type="match status" value="1"/>
</dbReference>
<evidence type="ECO:0000256" key="4">
    <source>
        <dbReference type="ARBA" id="ARBA00022989"/>
    </source>
</evidence>
<feature type="transmembrane region" description="Helical" evidence="9">
    <location>
        <begin position="438"/>
        <end position="458"/>
    </location>
</feature>
<dbReference type="FunFam" id="1.20.1250.20:FF:000013">
    <property type="entry name" value="MFS general substrate transporter"/>
    <property type="match status" value="1"/>
</dbReference>
<feature type="transmembrane region" description="Helical" evidence="9">
    <location>
        <begin position="405"/>
        <end position="426"/>
    </location>
</feature>
<evidence type="ECO:0008006" key="14">
    <source>
        <dbReference type="Google" id="ProtNLM"/>
    </source>
</evidence>
<feature type="domain" description="Zn(2)-C6 fungal-type" evidence="10">
    <location>
        <begin position="602"/>
        <end position="631"/>
    </location>
</feature>
<gene>
    <name evidence="12" type="ORF">G7Z17_g177</name>
</gene>
<feature type="transmembrane region" description="Helical" evidence="9">
    <location>
        <begin position="111"/>
        <end position="131"/>
    </location>
</feature>
<dbReference type="OrthoDB" id="3037908at2759"/>
<feature type="region of interest" description="Disordered" evidence="8">
    <location>
        <begin position="1"/>
        <end position="31"/>
    </location>
</feature>
<comment type="subcellular location">
    <subcellularLocation>
        <location evidence="1">Membrane</location>
        <topology evidence="1">Multi-pass membrane protein</topology>
    </subcellularLocation>
</comment>
<evidence type="ECO:0000256" key="6">
    <source>
        <dbReference type="ARBA" id="ARBA00023180"/>
    </source>
</evidence>
<comment type="caution">
    <text evidence="12">The sequence shown here is derived from an EMBL/GenBank/DDBJ whole genome shotgun (WGS) entry which is preliminary data.</text>
</comment>
<evidence type="ECO:0000259" key="10">
    <source>
        <dbReference type="PROSITE" id="PS50048"/>
    </source>
</evidence>
<evidence type="ECO:0000256" key="7">
    <source>
        <dbReference type="ARBA" id="ARBA00023242"/>
    </source>
</evidence>
<dbReference type="EMBL" id="JAANBB010000001">
    <property type="protein sequence ID" value="KAF7558253.1"/>
    <property type="molecule type" value="Genomic_DNA"/>
</dbReference>
<feature type="transmembrane region" description="Helical" evidence="9">
    <location>
        <begin position="200"/>
        <end position="220"/>
    </location>
</feature>
<feature type="transmembrane region" description="Helical" evidence="9">
    <location>
        <begin position="308"/>
        <end position="325"/>
    </location>
</feature>
<dbReference type="Pfam" id="PF00172">
    <property type="entry name" value="Zn_clus"/>
    <property type="match status" value="1"/>
</dbReference>
<feature type="transmembrane region" description="Helical" evidence="9">
    <location>
        <begin position="68"/>
        <end position="85"/>
    </location>
</feature>
<feature type="region of interest" description="Disordered" evidence="8">
    <location>
        <begin position="571"/>
        <end position="594"/>
    </location>
</feature>
<feature type="transmembrane region" description="Helical" evidence="9">
    <location>
        <begin position="1020"/>
        <end position="1038"/>
    </location>
</feature>
<keyword evidence="3 9" id="KW-0812">Transmembrane</keyword>
<feature type="region of interest" description="Disordered" evidence="8">
    <location>
        <begin position="637"/>
        <end position="701"/>
    </location>
</feature>
<organism evidence="12 13">
    <name type="scientific">Cylindrodendrum hubeiense</name>
    <dbReference type="NCBI Taxonomy" id="595255"/>
    <lineage>
        <taxon>Eukaryota</taxon>
        <taxon>Fungi</taxon>
        <taxon>Dikarya</taxon>
        <taxon>Ascomycota</taxon>
        <taxon>Pezizomycotina</taxon>
        <taxon>Sordariomycetes</taxon>
        <taxon>Hypocreomycetidae</taxon>
        <taxon>Hypocreales</taxon>
        <taxon>Nectriaceae</taxon>
        <taxon>Cylindrodendrum</taxon>
    </lineage>
</organism>
<keyword evidence="4 9" id="KW-1133">Transmembrane helix</keyword>
<dbReference type="SUPFAM" id="SSF103473">
    <property type="entry name" value="MFS general substrate transporter"/>
    <property type="match status" value="1"/>
</dbReference>
<dbReference type="PROSITE" id="PS50048">
    <property type="entry name" value="ZN2_CY6_FUNGAL_2"/>
    <property type="match status" value="1"/>
</dbReference>
<dbReference type="FunFam" id="1.20.1250.20:FF:000034">
    <property type="entry name" value="MFS general substrate transporter"/>
    <property type="match status" value="1"/>
</dbReference>
<feature type="domain" description="Major facilitator superfamily (MFS) profile" evidence="11">
    <location>
        <begin position="72"/>
        <end position="498"/>
    </location>
</feature>
<accession>A0A9P5HMA7</accession>
<dbReference type="SMART" id="SM00066">
    <property type="entry name" value="GAL4"/>
    <property type="match status" value="1"/>
</dbReference>
<sequence>MSSRSPQFDKPEIVMVDDKELDRDNNDPEKSTQVHTIDNIRVLGLSDADADFYANFSAADRKRVIRKVDVRLVPMLAVLYLISHLDRANIGNAKIEGLADDLKLVGNQWNIVLSLFFIPYILLEIPSNILLKNFKRPSVYLGTLVTIWGIIMTLHGIVKGFGSLLAVRMLLGVFEAGFYPGAVYLCTFWYMPKDLATRIAYFYCTSALSGAFSGLLAAGIAKMDGVGGYEGWRWIFLLEGIVTVLLGISCFFLLVDSPALSTRWLTPEEIRFLELQSFIKQGGRFADESDEKKFDWYDLKMVLKNWRLYMQAYILLCISACSYGTKFTLPSIVKAMGFTNTNAQLMTVPAYVAGALSSVFFARLSDHFHWRMPFVAIPLGLIAIGYSVVMGFGGDLSGSRTGPGYFALVLTCIGIYPVQPAGSSWAANNLAPSSRRSIGVAFNICIGNIGGIIGSYMYLDAEAPKYETGFGLSLAFGASGVLVALLLELTYKWGNNKKEKLSEDDIRAQYSENELMKLGDKSPLFKYTLNHPMNGQSYPVPPVGPGQFMPDESVEPGLVVSPTTSSSRAYYSGRKRSLVSSEHSHGAEDAQGNRKLRKVSRACDFCKSRKAKCSGDQPCAKCVAKGRVCLYDAKYTRGRPPTPPQSDAHSGLSYEPGAPSQEEEIGFETISDPSQSRTEPHDDMTAPYLGSHDSTAPSRASPELSMAMEIQGQVFDPTSGLTFLHRAWKRLSAQNSNRPSDVAKSSTETQSLYMAGDKPLPDIDENFPIPLPSPSDGRKLLALYFDVCIATYRILHRPTVESWLGTIEKNIQEKQPVWHEIGRARAAIVLATLAVATLHQEKSNGLLSPDDDAQALRASDELFVISARLADEESGYPKLESAQARLVHVLYLLTTSRFNRSWIAQIIGSISREVYTLRDITNQERVAAAHKLNQRIHDWHASLPLHLGSIRPSMLITSYRRQATVLKLAHSHAIMHANRLFLLGTSTTTYESQVNECMGAAKSVLDTVDHMAQEGPIFHAFWWTHYVTFCALVVTYVWEIQQRRTGRLIGKQNRAKLIELAERCQTHLARATASNSPSRRYAVILEEFRTAAKNSSTRPAASTDPDQPGSAPAVGQSNRLDNSGVDTSGTTTGDLGQMYQDDSTLLYDPRLLDEWQTADWLDLDSSAFWPHVEIDETMIWSTMT</sequence>
<protein>
    <recommendedName>
        <fullName evidence="14">Major facilitator superfamily (MFS) profile domain-containing protein</fullName>
    </recommendedName>
</protein>
<evidence type="ECO:0000256" key="2">
    <source>
        <dbReference type="ARBA" id="ARBA00022448"/>
    </source>
</evidence>
<evidence type="ECO:0000313" key="12">
    <source>
        <dbReference type="EMBL" id="KAF7558253.1"/>
    </source>
</evidence>
<dbReference type="CDD" id="cd00067">
    <property type="entry name" value="GAL4"/>
    <property type="match status" value="1"/>
</dbReference>
<feature type="transmembrane region" description="Helical" evidence="9">
    <location>
        <begin position="232"/>
        <end position="255"/>
    </location>
</feature>
<feature type="compositionally biased region" description="Low complexity" evidence="8">
    <location>
        <begin position="1123"/>
        <end position="1136"/>
    </location>
</feature>
<evidence type="ECO:0000256" key="8">
    <source>
        <dbReference type="SAM" id="MobiDB-lite"/>
    </source>
</evidence>
<dbReference type="GO" id="GO:0022857">
    <property type="term" value="F:transmembrane transporter activity"/>
    <property type="evidence" value="ECO:0007669"/>
    <property type="project" value="InterPro"/>
</dbReference>
<dbReference type="CDD" id="cd12148">
    <property type="entry name" value="fungal_TF_MHR"/>
    <property type="match status" value="1"/>
</dbReference>
<feature type="transmembrane region" description="Helical" evidence="9">
    <location>
        <begin position="374"/>
        <end position="393"/>
    </location>
</feature>
<dbReference type="PROSITE" id="PS00463">
    <property type="entry name" value="ZN2_CY6_FUNGAL_1"/>
    <property type="match status" value="1"/>
</dbReference>
<dbReference type="GO" id="GO:0016020">
    <property type="term" value="C:membrane"/>
    <property type="evidence" value="ECO:0007669"/>
    <property type="project" value="UniProtKB-SubCell"/>
</dbReference>
<keyword evidence="7" id="KW-0539">Nucleus</keyword>
<feature type="transmembrane region" description="Helical" evidence="9">
    <location>
        <begin position="345"/>
        <end position="362"/>
    </location>
</feature>
<evidence type="ECO:0000256" key="5">
    <source>
        <dbReference type="ARBA" id="ARBA00023136"/>
    </source>
</evidence>
<keyword evidence="6" id="KW-0325">Glycoprotein</keyword>
<evidence type="ECO:0000313" key="13">
    <source>
        <dbReference type="Proteomes" id="UP000722485"/>
    </source>
</evidence>
<dbReference type="InterPro" id="IPR036864">
    <property type="entry name" value="Zn2-C6_fun-type_DNA-bd_sf"/>
</dbReference>
<dbReference type="AlphaFoldDB" id="A0A9P5HMA7"/>
<feature type="transmembrane region" description="Helical" evidence="9">
    <location>
        <begin position="138"/>
        <end position="158"/>
    </location>
</feature>
<dbReference type="PANTHER" id="PTHR43791">
    <property type="entry name" value="PERMEASE-RELATED"/>
    <property type="match status" value="1"/>
</dbReference>
<feature type="compositionally biased region" description="Basic and acidic residues" evidence="8">
    <location>
        <begin position="7"/>
        <end position="31"/>
    </location>
</feature>
<dbReference type="PANTHER" id="PTHR43791:SF54">
    <property type="entry name" value="MAJOR FACILITATOR SUPERFAMILY (MFS) PROFILE DOMAIN-CONTAINING PROTEIN-RELATED"/>
    <property type="match status" value="1"/>
</dbReference>
<dbReference type="GO" id="GO:0000981">
    <property type="term" value="F:DNA-binding transcription factor activity, RNA polymerase II-specific"/>
    <property type="evidence" value="ECO:0007669"/>
    <property type="project" value="InterPro"/>
</dbReference>
<feature type="transmembrane region" description="Helical" evidence="9">
    <location>
        <begin position="470"/>
        <end position="491"/>
    </location>
</feature>
<dbReference type="InterPro" id="IPR036259">
    <property type="entry name" value="MFS_trans_sf"/>
</dbReference>
<dbReference type="GO" id="GO:0008270">
    <property type="term" value="F:zinc ion binding"/>
    <property type="evidence" value="ECO:0007669"/>
    <property type="project" value="InterPro"/>
</dbReference>
<dbReference type="Gene3D" id="4.10.240.10">
    <property type="entry name" value="Zn(2)-C6 fungal-type DNA-binding domain"/>
    <property type="match status" value="1"/>
</dbReference>
<feature type="transmembrane region" description="Helical" evidence="9">
    <location>
        <begin position="170"/>
        <end position="191"/>
    </location>
</feature>
<proteinExistence type="predicted"/>
<dbReference type="SUPFAM" id="SSF57701">
    <property type="entry name" value="Zn2/Cys6 DNA-binding domain"/>
    <property type="match status" value="1"/>
</dbReference>
<evidence type="ECO:0000256" key="3">
    <source>
        <dbReference type="ARBA" id="ARBA00022692"/>
    </source>
</evidence>
<dbReference type="InterPro" id="IPR011701">
    <property type="entry name" value="MFS"/>
</dbReference>
<keyword evidence="2" id="KW-0813">Transport</keyword>
<reference evidence="12" key="1">
    <citation type="submission" date="2020-03" db="EMBL/GenBank/DDBJ databases">
        <title>Draft Genome Sequence of Cylindrodendrum hubeiense.</title>
        <authorList>
            <person name="Buettner E."/>
            <person name="Kellner H."/>
        </authorList>
    </citation>
    <scope>NUCLEOTIDE SEQUENCE</scope>
    <source>
        <strain evidence="12">IHI 201604</strain>
    </source>
</reference>
<dbReference type="Gene3D" id="1.20.1250.20">
    <property type="entry name" value="MFS general substrate transporter like domains"/>
    <property type="match status" value="2"/>
</dbReference>
<dbReference type="PROSITE" id="PS50850">
    <property type="entry name" value="MFS"/>
    <property type="match status" value="1"/>
</dbReference>
<name>A0A9P5HMA7_9HYPO</name>
<evidence type="ECO:0000256" key="1">
    <source>
        <dbReference type="ARBA" id="ARBA00004141"/>
    </source>
</evidence>
<dbReference type="InterPro" id="IPR001138">
    <property type="entry name" value="Zn2Cys6_DnaBD"/>
</dbReference>
<dbReference type="InterPro" id="IPR020846">
    <property type="entry name" value="MFS_dom"/>
</dbReference>
<keyword evidence="5 9" id="KW-0472">Membrane</keyword>
<feature type="region of interest" description="Disordered" evidence="8">
    <location>
        <begin position="1093"/>
        <end position="1138"/>
    </location>
</feature>